<evidence type="ECO:0000313" key="2">
    <source>
        <dbReference type="EMBL" id="OUS41685.1"/>
    </source>
</evidence>
<dbReference type="AlphaFoldDB" id="A0A1Y5I3I5"/>
<accession>A0A1Y5I3I5</accession>
<evidence type="ECO:0000256" key="1">
    <source>
        <dbReference type="SAM" id="Phobius"/>
    </source>
</evidence>
<keyword evidence="1" id="KW-0812">Transmembrane</keyword>
<reference evidence="2" key="1">
    <citation type="submission" date="2017-04" db="EMBL/GenBank/DDBJ databases">
        <title>Population genomics of picophytoplankton unveils novel chromosome hypervariability.</title>
        <authorList>
            <consortium name="DOE Joint Genome Institute"/>
            <person name="Blanc-Mathieu R."/>
            <person name="Krasovec M."/>
            <person name="Hebrard M."/>
            <person name="Yau S."/>
            <person name="Desgranges E."/>
            <person name="Martin J."/>
            <person name="Schackwitz W."/>
            <person name="Kuo A."/>
            <person name="Salin G."/>
            <person name="Donnadieu C."/>
            <person name="Desdevises Y."/>
            <person name="Sanchez-Ferandin S."/>
            <person name="Moreau H."/>
            <person name="Rivals E."/>
            <person name="Grigoriev I.V."/>
            <person name="Grimsley N."/>
            <person name="Eyre-Walker A."/>
            <person name="Piganeau G."/>
        </authorList>
    </citation>
    <scope>NUCLEOTIDE SEQUENCE [LARGE SCALE GENOMIC DNA]</scope>
    <source>
        <strain evidence="2">RCC 1115</strain>
    </source>
</reference>
<keyword evidence="1" id="KW-1133">Transmembrane helix</keyword>
<organism evidence="2">
    <name type="scientific">Ostreococcus tauri</name>
    <name type="common">Marine green alga</name>
    <dbReference type="NCBI Taxonomy" id="70448"/>
    <lineage>
        <taxon>Eukaryota</taxon>
        <taxon>Viridiplantae</taxon>
        <taxon>Chlorophyta</taxon>
        <taxon>Mamiellophyceae</taxon>
        <taxon>Mamiellales</taxon>
        <taxon>Bathycoccaceae</taxon>
        <taxon>Ostreococcus</taxon>
    </lineage>
</organism>
<dbReference type="Proteomes" id="UP000195557">
    <property type="component" value="Unassembled WGS sequence"/>
</dbReference>
<name>A0A1Y5I3I5_OSTTA</name>
<protein>
    <submittedName>
        <fullName evidence="2">Uncharacterized protein</fullName>
    </submittedName>
</protein>
<feature type="transmembrane region" description="Helical" evidence="1">
    <location>
        <begin position="29"/>
        <end position="52"/>
    </location>
</feature>
<keyword evidence="1" id="KW-0472">Membrane</keyword>
<dbReference type="EMBL" id="KZ155840">
    <property type="protein sequence ID" value="OUS41685.1"/>
    <property type="molecule type" value="Genomic_DNA"/>
</dbReference>
<sequence length="53" mass="5900">MIGTPPVTRHIPRPCIHYTFSLRTKASHLWLAFFATTSVSSVLSLSPSTLVWS</sequence>
<proteinExistence type="predicted"/>
<gene>
    <name evidence="2" type="ORF">BE221DRAFT_64836</name>
</gene>